<organism evidence="5 6">
    <name type="scientific">Gonapodya prolifera (strain JEL478)</name>
    <name type="common">Monoblepharis prolifera</name>
    <dbReference type="NCBI Taxonomy" id="1344416"/>
    <lineage>
        <taxon>Eukaryota</taxon>
        <taxon>Fungi</taxon>
        <taxon>Fungi incertae sedis</taxon>
        <taxon>Chytridiomycota</taxon>
        <taxon>Chytridiomycota incertae sedis</taxon>
        <taxon>Monoblepharidomycetes</taxon>
        <taxon>Monoblepharidales</taxon>
        <taxon>Gonapodyaceae</taxon>
        <taxon>Gonapodya</taxon>
    </lineage>
</organism>
<feature type="compositionally biased region" description="Low complexity" evidence="3">
    <location>
        <begin position="266"/>
        <end position="278"/>
    </location>
</feature>
<evidence type="ECO:0000256" key="2">
    <source>
        <dbReference type="PROSITE-ProRule" id="PRU00259"/>
    </source>
</evidence>
<feature type="repeat" description="ARM" evidence="2">
    <location>
        <begin position="97"/>
        <end position="123"/>
    </location>
</feature>
<name>A0A139AUN9_GONPJ</name>
<feature type="region of interest" description="Disordered" evidence="3">
    <location>
        <begin position="253"/>
        <end position="280"/>
    </location>
</feature>
<dbReference type="Gene3D" id="1.25.10.10">
    <property type="entry name" value="Leucine-rich Repeat Variant"/>
    <property type="match status" value="1"/>
</dbReference>
<keyword evidence="6" id="KW-1185">Reference proteome</keyword>
<dbReference type="InterPro" id="IPR052441">
    <property type="entry name" value="Armadillo-Ser/Thr_Kinase"/>
</dbReference>
<dbReference type="PANTHER" id="PTHR46618">
    <property type="entry name" value="ARMADILLO REPEAT-CONTAINING PROTEIN 3"/>
    <property type="match status" value="1"/>
</dbReference>
<dbReference type="STRING" id="1344416.A0A139AUN9"/>
<dbReference type="SMART" id="SM00185">
    <property type="entry name" value="ARM"/>
    <property type="match status" value="4"/>
</dbReference>
<keyword evidence="1" id="KW-0677">Repeat</keyword>
<dbReference type="EMBL" id="KQ965735">
    <property type="protein sequence ID" value="KXS20427.1"/>
    <property type="molecule type" value="Genomic_DNA"/>
</dbReference>
<dbReference type="PANTHER" id="PTHR46618:SF1">
    <property type="entry name" value="ARMADILLO REPEAT-CONTAINING PROTEIN 3"/>
    <property type="match status" value="1"/>
</dbReference>
<sequence>MCGSAKVRSKVRQMDGIPAIVGLLNTNDNATLISAAQCINNLAEDASIRGEITKQGGISALCRILDHAEPSVAATAAWALARTVQDVDARIALVSSGGIPRLVHLLRSPDMTVCRNAAWALSNSAGDGAIAMEACKHGALEALLVLSTSSKNAKFAVDALEKLLNFHLSAKFWLRDHLTPSNIIQDGFYDAGSAGPNPALGRSFPTLDELRARPADKFREVLLVDAAKDAQLATLVGEAKAIVAAAAVEHDQGGLPQLPSRDQGVPAPSRPSSGSRGAKLTTPRLQSIMKVAALVCAAMGGLVDVTAADDVDYKFKIAELKLSRGSNVVHLGDVQKGTFYHRALLFKVLADRAGIPGVGLWRGEYGRGWCSVEMTKEEVKMMTGLGRLVGEESDVTSGPDVNAKRAGNGAVNIVLGGASVDGGVVEVAVLDLMFEPVGKLMRSGSVDAERYQRVFV</sequence>
<evidence type="ECO:0000313" key="5">
    <source>
        <dbReference type="EMBL" id="KXS20427.1"/>
    </source>
</evidence>
<dbReference type="Pfam" id="PF00514">
    <property type="entry name" value="Arm"/>
    <property type="match status" value="2"/>
</dbReference>
<dbReference type="InterPro" id="IPR011989">
    <property type="entry name" value="ARM-like"/>
</dbReference>
<evidence type="ECO:0000313" key="6">
    <source>
        <dbReference type="Proteomes" id="UP000070544"/>
    </source>
</evidence>
<feature type="repeat" description="ARM" evidence="2">
    <location>
        <begin position="56"/>
        <end position="98"/>
    </location>
</feature>
<evidence type="ECO:0000256" key="3">
    <source>
        <dbReference type="SAM" id="MobiDB-lite"/>
    </source>
</evidence>
<dbReference type="InterPro" id="IPR000225">
    <property type="entry name" value="Armadillo"/>
</dbReference>
<gene>
    <name evidence="5" type="ORF">M427DRAFT_375359</name>
</gene>
<dbReference type="Proteomes" id="UP000070544">
    <property type="component" value="Unassembled WGS sequence"/>
</dbReference>
<protein>
    <submittedName>
        <fullName evidence="5">ARM repeat-containing protein</fullName>
    </submittedName>
</protein>
<feature type="repeat" description="ARM" evidence="2">
    <location>
        <begin position="15"/>
        <end position="57"/>
    </location>
</feature>
<dbReference type="PROSITE" id="PS50176">
    <property type="entry name" value="ARM_REPEAT"/>
    <property type="match status" value="3"/>
</dbReference>
<dbReference type="OrthoDB" id="7537227at2759"/>
<proteinExistence type="predicted"/>
<dbReference type="InterPro" id="IPR016024">
    <property type="entry name" value="ARM-type_fold"/>
</dbReference>
<dbReference type="SUPFAM" id="SSF48371">
    <property type="entry name" value="ARM repeat"/>
    <property type="match status" value="1"/>
</dbReference>
<evidence type="ECO:0000259" key="4">
    <source>
        <dbReference type="Pfam" id="PF14381"/>
    </source>
</evidence>
<accession>A0A139AUN9</accession>
<dbReference type="Pfam" id="PF14381">
    <property type="entry name" value="EDR1_CTR1_ARMC3_pept"/>
    <property type="match status" value="1"/>
</dbReference>
<reference evidence="5 6" key="1">
    <citation type="journal article" date="2015" name="Genome Biol. Evol.">
        <title>Phylogenomic analyses indicate that early fungi evolved digesting cell walls of algal ancestors of land plants.</title>
        <authorList>
            <person name="Chang Y."/>
            <person name="Wang S."/>
            <person name="Sekimoto S."/>
            <person name="Aerts A.L."/>
            <person name="Choi C."/>
            <person name="Clum A."/>
            <person name="LaButti K.M."/>
            <person name="Lindquist E.A."/>
            <person name="Yee Ngan C."/>
            <person name="Ohm R.A."/>
            <person name="Salamov A.A."/>
            <person name="Grigoriev I.V."/>
            <person name="Spatafora J.W."/>
            <person name="Berbee M.L."/>
        </authorList>
    </citation>
    <scope>NUCLEOTIDE SEQUENCE [LARGE SCALE GENOMIC DNA]</scope>
    <source>
        <strain evidence="5 6">JEL478</strain>
    </source>
</reference>
<dbReference type="InterPro" id="IPR055164">
    <property type="entry name" value="EDR1/CTR1/ARMC3-like_pept-like"/>
</dbReference>
<dbReference type="AlphaFoldDB" id="A0A139AUN9"/>
<feature type="domain" description="EDR1/CTR1/ARMC3-like peptidase-like" evidence="4">
    <location>
        <begin position="168"/>
        <end position="357"/>
    </location>
</feature>
<evidence type="ECO:0000256" key="1">
    <source>
        <dbReference type="ARBA" id="ARBA00022737"/>
    </source>
</evidence>